<evidence type="ECO:0000313" key="2">
    <source>
        <dbReference type="EMBL" id="KAJ8879303.1"/>
    </source>
</evidence>
<proteinExistence type="predicted"/>
<comment type="caution">
    <text evidence="2">The sequence shown here is derived from an EMBL/GenBank/DDBJ whole genome shotgun (WGS) entry which is preliminary data.</text>
</comment>
<dbReference type="PANTHER" id="PTHR31751:SF7">
    <property type="entry name" value="THAP-TYPE DOMAIN-CONTAINING PROTEIN"/>
    <property type="match status" value="1"/>
</dbReference>
<feature type="non-terminal residue" evidence="2">
    <location>
        <position position="96"/>
    </location>
</feature>
<evidence type="ECO:0000313" key="3">
    <source>
        <dbReference type="Proteomes" id="UP001159363"/>
    </source>
</evidence>
<gene>
    <name evidence="2" type="ORF">PR048_019911</name>
</gene>
<dbReference type="Proteomes" id="UP001159363">
    <property type="component" value="Chromosome 6"/>
</dbReference>
<reference evidence="2 3" key="1">
    <citation type="submission" date="2023-02" db="EMBL/GenBank/DDBJ databases">
        <title>LHISI_Scaffold_Assembly.</title>
        <authorList>
            <person name="Stuart O.P."/>
            <person name="Cleave R."/>
            <person name="Magrath M.J.L."/>
            <person name="Mikheyev A.S."/>
        </authorList>
    </citation>
    <scope>NUCLEOTIDE SEQUENCE [LARGE SCALE GENOMIC DNA]</scope>
    <source>
        <strain evidence="2">Daus_M_001</strain>
        <tissue evidence="2">Leg muscle</tissue>
    </source>
</reference>
<dbReference type="PANTHER" id="PTHR31751">
    <property type="entry name" value="SI:CH211-108C17.2-RELATED-RELATED"/>
    <property type="match status" value="1"/>
</dbReference>
<sequence length="96" mass="10591">MNGKKPQGNALIESALLLSGILFETFLSFYKAIKLHINKPVWLAGDGQYDSPGFSAKYLVYSLMDLDIGLVVDLELVQKGIVKGELERAACENLME</sequence>
<evidence type="ECO:0000256" key="1">
    <source>
        <dbReference type="SAM" id="Phobius"/>
    </source>
</evidence>
<accession>A0ABQ9H4S6</accession>
<dbReference type="EMBL" id="JARBHB010000007">
    <property type="protein sequence ID" value="KAJ8879303.1"/>
    <property type="molecule type" value="Genomic_DNA"/>
</dbReference>
<keyword evidence="3" id="KW-1185">Reference proteome</keyword>
<organism evidence="2 3">
    <name type="scientific">Dryococelus australis</name>
    <dbReference type="NCBI Taxonomy" id="614101"/>
    <lineage>
        <taxon>Eukaryota</taxon>
        <taxon>Metazoa</taxon>
        <taxon>Ecdysozoa</taxon>
        <taxon>Arthropoda</taxon>
        <taxon>Hexapoda</taxon>
        <taxon>Insecta</taxon>
        <taxon>Pterygota</taxon>
        <taxon>Neoptera</taxon>
        <taxon>Polyneoptera</taxon>
        <taxon>Phasmatodea</taxon>
        <taxon>Verophasmatodea</taxon>
        <taxon>Anareolatae</taxon>
        <taxon>Phasmatidae</taxon>
        <taxon>Eurycanthinae</taxon>
        <taxon>Dryococelus</taxon>
    </lineage>
</organism>
<protein>
    <submittedName>
        <fullName evidence="2">Uncharacterized protein</fullName>
    </submittedName>
</protein>
<feature type="transmembrane region" description="Helical" evidence="1">
    <location>
        <begin position="12"/>
        <end position="30"/>
    </location>
</feature>
<keyword evidence="1" id="KW-0472">Membrane</keyword>
<keyword evidence="1" id="KW-1133">Transmembrane helix</keyword>
<keyword evidence="1" id="KW-0812">Transmembrane</keyword>
<name>A0ABQ9H4S6_9NEOP</name>